<evidence type="ECO:0000256" key="1">
    <source>
        <dbReference type="ARBA" id="ARBA00004496"/>
    </source>
</evidence>
<dbReference type="Gene3D" id="3.20.20.70">
    <property type="entry name" value="Aldolase class I"/>
    <property type="match status" value="1"/>
</dbReference>
<dbReference type="SUPFAM" id="SSF102114">
    <property type="entry name" value="Radical SAM enzymes"/>
    <property type="match status" value="1"/>
</dbReference>
<evidence type="ECO:0000313" key="18">
    <source>
        <dbReference type="EMBL" id="SHN08238.1"/>
    </source>
</evidence>
<dbReference type="Pfam" id="PF04055">
    <property type="entry name" value="Radical_SAM"/>
    <property type="match status" value="1"/>
</dbReference>
<dbReference type="EMBL" id="FRBW01000005">
    <property type="protein sequence ID" value="SHN08238.1"/>
    <property type="molecule type" value="Genomic_DNA"/>
</dbReference>
<feature type="binding site" evidence="15">
    <location>
        <position position="55"/>
    </location>
    <ligand>
        <name>S-adenosyl-L-methionine</name>
        <dbReference type="ChEBI" id="CHEBI:59789"/>
        <label>1</label>
    </ligand>
</feature>
<keyword evidence="6 14" id="KW-0963">Cytoplasm</keyword>
<organism evidence="18 19">
    <name type="scientific">Roseibium suaedae</name>
    <dbReference type="NCBI Taxonomy" id="735517"/>
    <lineage>
        <taxon>Bacteria</taxon>
        <taxon>Pseudomonadati</taxon>
        <taxon>Pseudomonadota</taxon>
        <taxon>Alphaproteobacteria</taxon>
        <taxon>Hyphomicrobiales</taxon>
        <taxon>Stappiaceae</taxon>
        <taxon>Roseibium</taxon>
    </lineage>
</organism>
<dbReference type="NCBIfam" id="TIGR00538">
    <property type="entry name" value="hemN"/>
    <property type="match status" value="1"/>
</dbReference>
<evidence type="ECO:0000256" key="9">
    <source>
        <dbReference type="ARBA" id="ARBA00023002"/>
    </source>
</evidence>
<dbReference type="RefSeq" id="WP_073015120.1">
    <property type="nucleotide sequence ID" value="NZ_FRBW01000005.1"/>
</dbReference>
<keyword evidence="19" id="KW-1185">Reference proteome</keyword>
<dbReference type="AlphaFoldDB" id="A0A1M7NW48"/>
<dbReference type="GO" id="GO:0046872">
    <property type="term" value="F:metal ion binding"/>
    <property type="evidence" value="ECO:0007669"/>
    <property type="project" value="UniProtKB-KW"/>
</dbReference>
<sequence length="442" mass="48677">MAPSISQDLLDVSRQAVPRYTSYPTAPHFSADITAADYGTWLRQTGKAGKPVSLYLHIPFCRTICTYCGCTTKAALRDDPVRAYAAVVHDEIALLHQHLGPVEVSHVHWGGGTPNILPPEVFADLVEDLKTRFRFRPGMEHAIELDPRHVTHEGARHLASLGITRASLGVQTLDAAVQKAIARIQPLERIEASFDALRSAGINRINADLMYGLPLQDLGSIRETVGHVARLRPGRLAVFGYAHVPWMKSHQKLIKDEDLPDAKARYAQARLARDLLVEAGYAEVGIDHFAEPEDDLSLASKAGTLRRNFQGYTTDEAEALIGIGASSISRTPFGYAQNAPDNHGWRRRIEAGELPIVRGRRLEPDDIRRGQVIEDLLCRFETGETAATPEIQDRLAPLARKGWVELTGNRVVIREHHHEIARVVASAFDAYLGAGGRHSAAV</sequence>
<feature type="binding site" evidence="15">
    <location>
        <position position="242"/>
    </location>
    <ligand>
        <name>S-adenosyl-L-methionine</name>
        <dbReference type="ChEBI" id="CHEBI:59789"/>
        <label>2</label>
    </ligand>
</feature>
<dbReference type="PROSITE" id="PS51918">
    <property type="entry name" value="RADICAL_SAM"/>
    <property type="match status" value="1"/>
</dbReference>
<dbReference type="PANTHER" id="PTHR13932:SF6">
    <property type="entry name" value="OXYGEN-INDEPENDENT COPROPORPHYRINOGEN III OXIDASE"/>
    <property type="match status" value="1"/>
</dbReference>
<evidence type="ECO:0000256" key="16">
    <source>
        <dbReference type="PIRSR" id="PIRSR000167-2"/>
    </source>
</evidence>
<dbReference type="GO" id="GO:0006782">
    <property type="term" value="P:protoporphyrinogen IX biosynthetic process"/>
    <property type="evidence" value="ECO:0007669"/>
    <property type="project" value="UniProtKB-UniPathway"/>
</dbReference>
<feature type="binding site" evidence="15">
    <location>
        <position position="144"/>
    </location>
    <ligand>
        <name>S-adenosyl-L-methionine</name>
        <dbReference type="ChEBI" id="CHEBI:59789"/>
        <label>1</label>
    </ligand>
</feature>
<feature type="binding site" evidence="15">
    <location>
        <position position="111"/>
    </location>
    <ligand>
        <name>S-adenosyl-L-methionine</name>
        <dbReference type="ChEBI" id="CHEBI:59789"/>
        <label>1</label>
    </ligand>
</feature>
<dbReference type="PANTHER" id="PTHR13932">
    <property type="entry name" value="COPROPORPHYRINIGEN III OXIDASE"/>
    <property type="match status" value="1"/>
</dbReference>
<comment type="subcellular location">
    <subcellularLocation>
        <location evidence="1 14">Cytoplasm</location>
    </subcellularLocation>
</comment>
<dbReference type="GO" id="GO:0005737">
    <property type="term" value="C:cytoplasm"/>
    <property type="evidence" value="ECO:0007669"/>
    <property type="project" value="UniProtKB-SubCell"/>
</dbReference>
<dbReference type="SFLD" id="SFLDG01065">
    <property type="entry name" value="anaerobic_coproporphyrinogen-I"/>
    <property type="match status" value="1"/>
</dbReference>
<reference evidence="18 19" key="1">
    <citation type="submission" date="2016-11" db="EMBL/GenBank/DDBJ databases">
        <authorList>
            <person name="Jaros S."/>
            <person name="Januszkiewicz K."/>
            <person name="Wedrychowicz H."/>
        </authorList>
    </citation>
    <scope>NUCLEOTIDE SEQUENCE [LARGE SCALE GENOMIC DNA]</scope>
    <source>
        <strain evidence="18 19">DSM 22153</strain>
    </source>
</reference>
<feature type="binding site" evidence="15">
    <location>
        <position position="208"/>
    </location>
    <ligand>
        <name>S-adenosyl-L-methionine</name>
        <dbReference type="ChEBI" id="CHEBI:59789"/>
        <label>2</label>
    </ligand>
</feature>
<feature type="domain" description="Radical SAM core" evidence="17">
    <location>
        <begin position="46"/>
        <end position="282"/>
    </location>
</feature>
<dbReference type="Gene3D" id="1.10.10.920">
    <property type="match status" value="1"/>
</dbReference>
<evidence type="ECO:0000256" key="4">
    <source>
        <dbReference type="ARBA" id="ARBA00011245"/>
    </source>
</evidence>
<comment type="catalytic activity">
    <reaction evidence="13 14">
        <text>coproporphyrinogen III + 2 S-adenosyl-L-methionine = protoporphyrinogen IX + 2 5'-deoxyadenosine + 2 L-methionine + 2 CO2</text>
        <dbReference type="Rhea" id="RHEA:15425"/>
        <dbReference type="ChEBI" id="CHEBI:16526"/>
        <dbReference type="ChEBI" id="CHEBI:17319"/>
        <dbReference type="ChEBI" id="CHEBI:57307"/>
        <dbReference type="ChEBI" id="CHEBI:57309"/>
        <dbReference type="ChEBI" id="CHEBI:57844"/>
        <dbReference type="ChEBI" id="CHEBI:59789"/>
        <dbReference type="EC" id="1.3.98.3"/>
    </reaction>
</comment>
<comment type="cofactor">
    <cofactor evidence="14 16">
        <name>[4Fe-4S] cluster</name>
        <dbReference type="ChEBI" id="CHEBI:49883"/>
    </cofactor>
    <text evidence="14 16">Binds 1 [4Fe-4S] cluster. The cluster is coordinated with 3 cysteines and an exchangeable S-adenosyl-L-methionine.</text>
</comment>
<dbReference type="InterPro" id="IPR006638">
    <property type="entry name" value="Elp3/MiaA/NifB-like_rSAM"/>
</dbReference>
<feature type="binding site" evidence="15">
    <location>
        <position position="328"/>
    </location>
    <ligand>
        <name>S-adenosyl-L-methionine</name>
        <dbReference type="ChEBI" id="CHEBI:59789"/>
        <label>1</label>
    </ligand>
</feature>
<evidence type="ECO:0000256" key="15">
    <source>
        <dbReference type="PIRSR" id="PIRSR000167-1"/>
    </source>
</evidence>
<dbReference type="InterPro" id="IPR004558">
    <property type="entry name" value="Coprogen_oxidase_HemN"/>
</dbReference>
<dbReference type="GO" id="GO:0004109">
    <property type="term" value="F:coproporphyrinogen oxidase activity"/>
    <property type="evidence" value="ECO:0007669"/>
    <property type="project" value="InterPro"/>
</dbReference>
<accession>A0A1M7NW48</accession>
<keyword evidence="7 14" id="KW-0949">S-adenosyl-L-methionine</keyword>
<dbReference type="STRING" id="735517.SAMN05444272_4009"/>
<feature type="binding site" evidence="15">
    <location>
        <position position="171"/>
    </location>
    <ligand>
        <name>S-adenosyl-L-methionine</name>
        <dbReference type="ChEBI" id="CHEBI:59789"/>
        <label>2</label>
    </ligand>
</feature>
<keyword evidence="12 14" id="KW-0627">Porphyrin biosynthesis</keyword>
<evidence type="ECO:0000313" key="19">
    <source>
        <dbReference type="Proteomes" id="UP000186002"/>
    </source>
</evidence>
<dbReference type="SFLD" id="SFLDS00029">
    <property type="entry name" value="Radical_SAM"/>
    <property type="match status" value="1"/>
</dbReference>
<evidence type="ECO:0000256" key="11">
    <source>
        <dbReference type="ARBA" id="ARBA00023014"/>
    </source>
</evidence>
<dbReference type="UniPathway" id="UPA00251">
    <property type="reaction ID" value="UER00323"/>
</dbReference>
<feature type="binding site" evidence="16">
    <location>
        <position position="65"/>
    </location>
    <ligand>
        <name>[4Fe-4S] cluster</name>
        <dbReference type="ChEBI" id="CHEBI:49883"/>
        <note>4Fe-4S-S-AdoMet</note>
    </ligand>
</feature>
<keyword evidence="11 14" id="KW-0411">Iron-sulfur</keyword>
<evidence type="ECO:0000256" key="8">
    <source>
        <dbReference type="ARBA" id="ARBA00022723"/>
    </source>
</evidence>
<dbReference type="InterPro" id="IPR034505">
    <property type="entry name" value="Coproporphyrinogen-III_oxidase"/>
</dbReference>
<feature type="binding site" evidence="15">
    <location>
        <begin position="112"/>
        <end position="113"/>
    </location>
    <ligand>
        <name>S-adenosyl-L-methionine</name>
        <dbReference type="ChEBI" id="CHEBI:59789"/>
        <label>2</label>
    </ligand>
</feature>
<evidence type="ECO:0000256" key="7">
    <source>
        <dbReference type="ARBA" id="ARBA00022691"/>
    </source>
</evidence>
<dbReference type="GO" id="GO:0051539">
    <property type="term" value="F:4 iron, 4 sulfur cluster binding"/>
    <property type="evidence" value="ECO:0007669"/>
    <property type="project" value="UniProtKB-KW"/>
</dbReference>
<comment type="subunit">
    <text evidence="4">Monomer.</text>
</comment>
<evidence type="ECO:0000256" key="12">
    <source>
        <dbReference type="ARBA" id="ARBA00023244"/>
    </source>
</evidence>
<dbReference type="OrthoDB" id="9808022at2"/>
<evidence type="ECO:0000259" key="17">
    <source>
        <dbReference type="PROSITE" id="PS51918"/>
    </source>
</evidence>
<dbReference type="PIRSF" id="PIRSF000167">
    <property type="entry name" value="HemN"/>
    <property type="match status" value="1"/>
</dbReference>
<feature type="binding site" evidence="15">
    <location>
        <begin position="67"/>
        <end position="69"/>
    </location>
    <ligand>
        <name>S-adenosyl-L-methionine</name>
        <dbReference type="ChEBI" id="CHEBI:59789"/>
        <label>2</label>
    </ligand>
</feature>
<keyword evidence="5 14" id="KW-0004">4Fe-4S</keyword>
<proteinExistence type="inferred from homology"/>
<dbReference type="SMART" id="SM00729">
    <property type="entry name" value="Elp3"/>
    <property type="match status" value="1"/>
</dbReference>
<comment type="similarity">
    <text evidence="3 14">Belongs to the anaerobic coproporphyrinogen-III oxidase family.</text>
</comment>
<dbReference type="InterPro" id="IPR058240">
    <property type="entry name" value="rSAM_sf"/>
</dbReference>
<gene>
    <name evidence="18" type="ORF">SAMN05444272_4009</name>
</gene>
<comment type="pathway">
    <text evidence="2 14">Porphyrin-containing compound metabolism; protoporphyrin-IX biosynthesis; protoporphyrinogen-IX from coproporphyrinogen-III (AdoMet route): step 1/1.</text>
</comment>
<dbReference type="InterPro" id="IPR007197">
    <property type="entry name" value="rSAM"/>
</dbReference>
<evidence type="ECO:0000256" key="2">
    <source>
        <dbReference type="ARBA" id="ARBA00004785"/>
    </source>
</evidence>
<evidence type="ECO:0000256" key="3">
    <source>
        <dbReference type="ARBA" id="ARBA00005493"/>
    </source>
</evidence>
<dbReference type="GO" id="GO:0051989">
    <property type="term" value="F:coproporphyrinogen dehydrogenase activity"/>
    <property type="evidence" value="ECO:0007669"/>
    <property type="project" value="UniProtKB-EC"/>
</dbReference>
<protein>
    <recommendedName>
        <fullName evidence="14">Coproporphyrinogen-III oxidase</fullName>
        <ecNumber evidence="14">1.3.98.3</ecNumber>
    </recommendedName>
</protein>
<evidence type="ECO:0000256" key="14">
    <source>
        <dbReference type="PIRNR" id="PIRNR000167"/>
    </source>
</evidence>
<feature type="binding site" evidence="16">
    <location>
        <position position="68"/>
    </location>
    <ligand>
        <name>[4Fe-4S] cluster</name>
        <dbReference type="ChEBI" id="CHEBI:49883"/>
        <note>4Fe-4S-S-AdoMet</note>
    </ligand>
</feature>
<feature type="binding site" evidence="16">
    <location>
        <position position="61"/>
    </location>
    <ligand>
        <name>[4Fe-4S] cluster</name>
        <dbReference type="ChEBI" id="CHEBI:49883"/>
        <note>4Fe-4S-S-AdoMet</note>
    </ligand>
</feature>
<dbReference type="InterPro" id="IPR013785">
    <property type="entry name" value="Aldolase_TIM"/>
</dbReference>
<keyword evidence="10 14" id="KW-0408">Iron</keyword>
<feature type="binding site" evidence="15">
    <location>
        <position position="183"/>
    </location>
    <ligand>
        <name>S-adenosyl-L-methionine</name>
        <dbReference type="ChEBI" id="CHEBI:59789"/>
        <label>2</label>
    </ligand>
</feature>
<evidence type="ECO:0000256" key="5">
    <source>
        <dbReference type="ARBA" id="ARBA00022485"/>
    </source>
</evidence>
<evidence type="ECO:0000256" key="13">
    <source>
        <dbReference type="ARBA" id="ARBA00048321"/>
    </source>
</evidence>
<keyword evidence="9 14" id="KW-0560">Oxidoreductase</keyword>
<evidence type="ECO:0000256" key="6">
    <source>
        <dbReference type="ARBA" id="ARBA00022490"/>
    </source>
</evidence>
<name>A0A1M7NW48_9HYPH</name>
<dbReference type="Proteomes" id="UP000186002">
    <property type="component" value="Unassembled WGS sequence"/>
</dbReference>
<dbReference type="EC" id="1.3.98.3" evidence="14"/>
<keyword evidence="8 14" id="KW-0479">Metal-binding</keyword>
<evidence type="ECO:0000256" key="10">
    <source>
        <dbReference type="ARBA" id="ARBA00023004"/>
    </source>
</evidence>